<proteinExistence type="predicted"/>
<dbReference type="KEGG" id="fmr:Fuma_04686"/>
<gene>
    <name evidence="1" type="ORF">Fuma_04686</name>
</gene>
<evidence type="ECO:0000313" key="1">
    <source>
        <dbReference type="EMBL" id="APZ95034.1"/>
    </source>
</evidence>
<keyword evidence="2" id="KW-1185">Reference proteome</keyword>
<evidence type="ECO:0000313" key="2">
    <source>
        <dbReference type="Proteomes" id="UP000187735"/>
    </source>
</evidence>
<dbReference type="Proteomes" id="UP000187735">
    <property type="component" value="Chromosome"/>
</dbReference>
<name>A0A1P8WLU9_9PLAN</name>
<accession>A0A1P8WLU9</accession>
<evidence type="ECO:0008006" key="3">
    <source>
        <dbReference type="Google" id="ProtNLM"/>
    </source>
</evidence>
<dbReference type="OrthoDB" id="262664at2"/>
<protein>
    <recommendedName>
        <fullName evidence="3">DUF695 domain-containing protein</fullName>
    </recommendedName>
</protein>
<dbReference type="AlphaFoldDB" id="A0A1P8WLU9"/>
<reference evidence="1 2" key="1">
    <citation type="journal article" date="2016" name="Front. Microbiol.">
        <title>Fuerstia marisgermanicae gen. nov., sp. nov., an Unusual Member of the Phylum Planctomycetes from the German Wadden Sea.</title>
        <authorList>
            <person name="Kohn T."/>
            <person name="Heuer A."/>
            <person name="Jogler M."/>
            <person name="Vollmers J."/>
            <person name="Boedeker C."/>
            <person name="Bunk B."/>
            <person name="Rast P."/>
            <person name="Borchert D."/>
            <person name="Glockner I."/>
            <person name="Freese H.M."/>
            <person name="Klenk H.P."/>
            <person name="Overmann J."/>
            <person name="Kaster A.K."/>
            <person name="Rohde M."/>
            <person name="Wiegand S."/>
            <person name="Jogler C."/>
        </authorList>
    </citation>
    <scope>NUCLEOTIDE SEQUENCE [LARGE SCALE GENOMIC DNA]</scope>
    <source>
        <strain evidence="1 2">NH11</strain>
    </source>
</reference>
<dbReference type="EMBL" id="CP017641">
    <property type="protein sequence ID" value="APZ95034.1"/>
    <property type="molecule type" value="Genomic_DNA"/>
</dbReference>
<sequence length="393" mass="44827">MRWIYYDQTNSAEVAEHERVSQRITDWWAEFQRSTKQLDALFRGAEEFDLPEWMHQHLQAIHPDIMWEFGPAVNQKGHRLVITPESHSELRPLVEDIVARVPRIKGWEFYTYRLPEPVEQALPTVEGRTGMDIKDVRVAVAIGEHNRVDLTFQWDETPTDDEQAFNAAFVATETLVGEEMLDRWVGVINMVDQSAEFEAGQRFLPLDRLKPTFDAVVNSAKEQLPAEPYYAFAPDGQWALLKLEPQEAADYSDRDDMMTCVTCNPDLVGATFSNAPFYSERYSRCGETFCYVKIDGADAEEMGFQDREDMEEAVRNVLEPQELGGLVGSGTGLRYSYIELALTDRERGIAVVRRAMQEGTVPRRSWILFHDADLASEWIGVYEDSPSPPTAGT</sequence>
<organism evidence="1 2">
    <name type="scientific">Fuerstiella marisgermanici</name>
    <dbReference type="NCBI Taxonomy" id="1891926"/>
    <lineage>
        <taxon>Bacteria</taxon>
        <taxon>Pseudomonadati</taxon>
        <taxon>Planctomycetota</taxon>
        <taxon>Planctomycetia</taxon>
        <taxon>Planctomycetales</taxon>
        <taxon>Planctomycetaceae</taxon>
        <taxon>Fuerstiella</taxon>
    </lineage>
</organism>
<dbReference type="RefSeq" id="WP_077026252.1">
    <property type="nucleotide sequence ID" value="NZ_CP017641.1"/>
</dbReference>
<dbReference type="STRING" id="1891926.Fuma_04686"/>